<feature type="compositionally biased region" description="Basic residues" evidence="1">
    <location>
        <begin position="1"/>
        <end position="20"/>
    </location>
</feature>
<evidence type="ECO:0000313" key="4">
    <source>
        <dbReference type="Proteomes" id="UP000027920"/>
    </source>
</evidence>
<dbReference type="GO" id="GO:0016209">
    <property type="term" value="F:antioxidant activity"/>
    <property type="evidence" value="ECO:0007669"/>
    <property type="project" value="InterPro"/>
</dbReference>
<feature type="region of interest" description="Disordered" evidence="1">
    <location>
        <begin position="1"/>
        <end position="61"/>
    </location>
</feature>
<dbReference type="OrthoDB" id="338622at2759"/>
<dbReference type="AlphaFoldDB" id="A0A072P250"/>
<gene>
    <name evidence="3" type="ORF">A1O9_09716</name>
</gene>
<dbReference type="RefSeq" id="XP_013256511.1">
    <property type="nucleotide sequence ID" value="XM_013401057.1"/>
</dbReference>
<dbReference type="InterPro" id="IPR000866">
    <property type="entry name" value="AhpC/TSA"/>
</dbReference>
<evidence type="ECO:0000256" key="1">
    <source>
        <dbReference type="SAM" id="MobiDB-lite"/>
    </source>
</evidence>
<accession>A0A072P250</accession>
<sequence length="216" mass="23678">MVQQRKKSLRSSAKPRRSGRGGKLASETTVKSGKFSKARTSTATTPSRKGETSRQQPALNVGVQIPLDALEAKVTTDDGKKTSLGEQLEKSQPGGLVVFVYPKADDEAYDYASEFDYRQFNYEVAAVSMIGLTPHSVAANAALKEEKDVYFTLLSDPRSDVIKAMNLNISKTSRNVGAFVIDKERTLHAYSCGKKDNVLDQLDRAMEVYMEGLEGS</sequence>
<dbReference type="GO" id="GO:0016491">
    <property type="term" value="F:oxidoreductase activity"/>
    <property type="evidence" value="ECO:0007669"/>
    <property type="project" value="InterPro"/>
</dbReference>
<dbReference type="InterPro" id="IPR036249">
    <property type="entry name" value="Thioredoxin-like_sf"/>
</dbReference>
<evidence type="ECO:0000313" key="3">
    <source>
        <dbReference type="EMBL" id="KEF53921.1"/>
    </source>
</evidence>
<dbReference type="Proteomes" id="UP000027920">
    <property type="component" value="Unassembled WGS sequence"/>
</dbReference>
<keyword evidence="4" id="KW-1185">Reference proteome</keyword>
<dbReference type="CDD" id="cd02971">
    <property type="entry name" value="PRX_family"/>
    <property type="match status" value="1"/>
</dbReference>
<dbReference type="SUPFAM" id="SSF52833">
    <property type="entry name" value="Thioredoxin-like"/>
    <property type="match status" value="1"/>
</dbReference>
<dbReference type="STRING" id="1182545.A0A072P250"/>
<feature type="compositionally biased region" description="Polar residues" evidence="1">
    <location>
        <begin position="38"/>
        <end position="58"/>
    </location>
</feature>
<proteinExistence type="predicted"/>
<dbReference type="Gene3D" id="3.40.30.10">
    <property type="entry name" value="Glutaredoxin"/>
    <property type="match status" value="1"/>
</dbReference>
<dbReference type="VEuPathDB" id="FungiDB:A1O9_09716"/>
<feature type="domain" description="Alkyl hydroperoxide reductase subunit C/ Thiol specific antioxidant" evidence="2">
    <location>
        <begin position="69"/>
        <end position="188"/>
    </location>
</feature>
<protein>
    <recommendedName>
        <fullName evidence="2">Alkyl hydroperoxide reductase subunit C/ Thiol specific antioxidant domain-containing protein</fullName>
    </recommendedName>
</protein>
<reference evidence="3 4" key="1">
    <citation type="submission" date="2013-03" db="EMBL/GenBank/DDBJ databases">
        <title>The Genome Sequence of Exophiala aquamarina CBS 119918.</title>
        <authorList>
            <consortium name="The Broad Institute Genomics Platform"/>
            <person name="Cuomo C."/>
            <person name="de Hoog S."/>
            <person name="Gorbushina A."/>
            <person name="Walker B."/>
            <person name="Young S.K."/>
            <person name="Zeng Q."/>
            <person name="Gargeya S."/>
            <person name="Fitzgerald M."/>
            <person name="Haas B."/>
            <person name="Abouelleil A."/>
            <person name="Allen A.W."/>
            <person name="Alvarado L."/>
            <person name="Arachchi H.M."/>
            <person name="Berlin A.M."/>
            <person name="Chapman S.B."/>
            <person name="Gainer-Dewar J."/>
            <person name="Goldberg J."/>
            <person name="Griggs A."/>
            <person name="Gujja S."/>
            <person name="Hansen M."/>
            <person name="Howarth C."/>
            <person name="Imamovic A."/>
            <person name="Ireland A."/>
            <person name="Larimer J."/>
            <person name="McCowan C."/>
            <person name="Murphy C."/>
            <person name="Pearson M."/>
            <person name="Poon T.W."/>
            <person name="Priest M."/>
            <person name="Roberts A."/>
            <person name="Saif S."/>
            <person name="Shea T."/>
            <person name="Sisk P."/>
            <person name="Sykes S."/>
            <person name="Wortman J."/>
            <person name="Nusbaum C."/>
            <person name="Birren B."/>
        </authorList>
    </citation>
    <scope>NUCLEOTIDE SEQUENCE [LARGE SCALE GENOMIC DNA]</scope>
    <source>
        <strain evidence="3 4">CBS 119918</strain>
    </source>
</reference>
<dbReference type="Pfam" id="PF00578">
    <property type="entry name" value="AhpC-TSA"/>
    <property type="match status" value="1"/>
</dbReference>
<name>A0A072P250_9EURO</name>
<dbReference type="GeneID" id="25284624"/>
<dbReference type="HOGENOM" id="CLU_1277615_0_0_1"/>
<dbReference type="EMBL" id="AMGV01000011">
    <property type="protein sequence ID" value="KEF53921.1"/>
    <property type="molecule type" value="Genomic_DNA"/>
</dbReference>
<comment type="caution">
    <text evidence="3">The sequence shown here is derived from an EMBL/GenBank/DDBJ whole genome shotgun (WGS) entry which is preliminary data.</text>
</comment>
<organism evidence="3 4">
    <name type="scientific">Exophiala aquamarina CBS 119918</name>
    <dbReference type="NCBI Taxonomy" id="1182545"/>
    <lineage>
        <taxon>Eukaryota</taxon>
        <taxon>Fungi</taxon>
        <taxon>Dikarya</taxon>
        <taxon>Ascomycota</taxon>
        <taxon>Pezizomycotina</taxon>
        <taxon>Eurotiomycetes</taxon>
        <taxon>Chaetothyriomycetidae</taxon>
        <taxon>Chaetothyriales</taxon>
        <taxon>Herpotrichiellaceae</taxon>
        <taxon>Exophiala</taxon>
    </lineage>
</organism>
<evidence type="ECO:0000259" key="2">
    <source>
        <dbReference type="Pfam" id="PF00578"/>
    </source>
</evidence>